<dbReference type="SUPFAM" id="SSF54782">
    <property type="entry name" value="Porphobilinogen deaminase (hydroxymethylbilane synthase), C-terminal domain"/>
    <property type="match status" value="1"/>
</dbReference>
<evidence type="ECO:0000259" key="10">
    <source>
        <dbReference type="Pfam" id="PF03900"/>
    </source>
</evidence>
<evidence type="ECO:0000313" key="11">
    <source>
        <dbReference type="EMBL" id="RDB68087.1"/>
    </source>
</evidence>
<dbReference type="SUPFAM" id="SSF53850">
    <property type="entry name" value="Periplasmic binding protein-like II"/>
    <property type="match status" value="1"/>
</dbReference>
<dbReference type="GO" id="GO:0006782">
    <property type="term" value="P:protoporphyrinogen IX biosynthetic process"/>
    <property type="evidence" value="ECO:0007669"/>
    <property type="project" value="UniProtKB-UniRule"/>
</dbReference>
<dbReference type="EC" id="2.5.1.61" evidence="8"/>
<dbReference type="GO" id="GO:0004418">
    <property type="term" value="F:hydroxymethylbilane synthase activity"/>
    <property type="evidence" value="ECO:0007669"/>
    <property type="project" value="UniProtKB-UniRule"/>
</dbReference>
<evidence type="ECO:0000256" key="4">
    <source>
        <dbReference type="ARBA" id="ARBA00011245"/>
    </source>
</evidence>
<comment type="subunit">
    <text evidence="4 8">Monomer.</text>
</comment>
<comment type="function">
    <text evidence="1 8">Tetrapolymerization of the monopyrrole PBG into the hydroxymethylbilane pre-uroporphyrinogen in several discrete steps.</text>
</comment>
<evidence type="ECO:0000259" key="9">
    <source>
        <dbReference type="Pfam" id="PF01379"/>
    </source>
</evidence>
<dbReference type="HAMAP" id="MF_00260">
    <property type="entry name" value="Porphobil_deam"/>
    <property type="match status" value="1"/>
</dbReference>
<evidence type="ECO:0000256" key="5">
    <source>
        <dbReference type="ARBA" id="ARBA00022679"/>
    </source>
</evidence>
<dbReference type="EMBL" id="PPTT01000018">
    <property type="protein sequence ID" value="RDB68087.1"/>
    <property type="molecule type" value="Genomic_DNA"/>
</dbReference>
<keyword evidence="6 8" id="KW-0627">Porphyrin biosynthesis</keyword>
<dbReference type="Gene3D" id="3.40.190.10">
    <property type="entry name" value="Periplasmic binding protein-like II"/>
    <property type="match status" value="2"/>
</dbReference>
<dbReference type="PIRSF" id="PIRSF001438">
    <property type="entry name" value="4pyrrol_synth_OHMeBilane_synth"/>
    <property type="match status" value="1"/>
</dbReference>
<dbReference type="InterPro" id="IPR000860">
    <property type="entry name" value="HemC"/>
</dbReference>
<comment type="similarity">
    <text evidence="3 8">Belongs to the HMBS family.</text>
</comment>
<dbReference type="FunFam" id="3.40.190.10:FF:000005">
    <property type="entry name" value="Porphobilinogen deaminase"/>
    <property type="match status" value="1"/>
</dbReference>
<comment type="miscellaneous">
    <text evidence="8">The porphobilinogen subunits are added to the dipyrromethane group.</text>
</comment>
<keyword evidence="5 8" id="KW-0808">Transferase</keyword>
<dbReference type="NCBIfam" id="TIGR00212">
    <property type="entry name" value="hemC"/>
    <property type="match status" value="1"/>
</dbReference>
<evidence type="ECO:0000256" key="3">
    <source>
        <dbReference type="ARBA" id="ARBA00005638"/>
    </source>
</evidence>
<protein>
    <recommendedName>
        <fullName evidence="8">Porphobilinogen deaminase</fullName>
        <shortName evidence="8">PBG</shortName>
        <ecNumber evidence="8">2.5.1.61</ecNumber>
    </recommendedName>
    <alternativeName>
        <fullName evidence="8">Hydroxymethylbilane synthase</fullName>
        <shortName evidence="8">HMBS</shortName>
    </alternativeName>
    <alternativeName>
        <fullName evidence="8">Pre-uroporphyrinogen synthase</fullName>
    </alternativeName>
</protein>
<evidence type="ECO:0000313" key="13">
    <source>
        <dbReference type="Proteomes" id="UP000253817"/>
    </source>
</evidence>
<dbReference type="GO" id="GO:0005737">
    <property type="term" value="C:cytoplasm"/>
    <property type="evidence" value="ECO:0007669"/>
    <property type="project" value="UniProtKB-UniRule"/>
</dbReference>
<dbReference type="Pfam" id="PF01379">
    <property type="entry name" value="Porphobil_deam"/>
    <property type="match status" value="1"/>
</dbReference>
<dbReference type="OrthoDB" id="9810298at2"/>
<evidence type="ECO:0000256" key="8">
    <source>
        <dbReference type="HAMAP-Rule" id="MF_00260"/>
    </source>
</evidence>
<comment type="pathway">
    <text evidence="2">Porphyrin-containing compound metabolism; protoporphyrin-IX biosynthesis; coproporphyrinogen-III from 5-aminolevulinate: step 2/4.</text>
</comment>
<evidence type="ECO:0000313" key="14">
    <source>
        <dbReference type="Proteomes" id="UP000270112"/>
    </source>
</evidence>
<reference evidence="14" key="2">
    <citation type="submission" date="2018-05" db="EMBL/GenBank/DDBJ databases">
        <title>Genome Sequencing of selected type strains of the family Eggerthellaceae.</title>
        <authorList>
            <person name="Danylec N."/>
            <person name="Stoll D.A."/>
            <person name="Doetsch A."/>
            <person name="Huch M."/>
        </authorList>
    </citation>
    <scope>NUCLEOTIDE SEQUENCE [LARGE SCALE GENOMIC DNA]</scope>
    <source>
        <strain evidence="14">DSM 16107</strain>
    </source>
</reference>
<dbReference type="RefSeq" id="WP_114546729.1">
    <property type="nucleotide sequence ID" value="NZ_JAJCHC010000008.1"/>
</dbReference>
<dbReference type="PRINTS" id="PR00151">
    <property type="entry name" value="PORPHBDMNASE"/>
</dbReference>
<comment type="catalytic activity">
    <reaction evidence="7 8">
        <text>4 porphobilinogen + H2O = hydroxymethylbilane + 4 NH4(+)</text>
        <dbReference type="Rhea" id="RHEA:13185"/>
        <dbReference type="ChEBI" id="CHEBI:15377"/>
        <dbReference type="ChEBI" id="CHEBI:28938"/>
        <dbReference type="ChEBI" id="CHEBI:57845"/>
        <dbReference type="ChEBI" id="CHEBI:58126"/>
        <dbReference type="EC" id="2.5.1.61"/>
    </reaction>
</comment>
<dbReference type="AlphaFoldDB" id="A0A3N0IUW7"/>
<name>A0A3N0IUW7_9ACTN</name>
<reference evidence="12" key="3">
    <citation type="journal article" date="2019" name="Microbiol. Resour. Announc.">
        <title>Draft Genome Sequences of Type Strains of Gordonibacter faecihominis, Paraeggerthella hongkongensis, Parvibacter caecicola,Slackia equolifaciens, Slackia faecicanis, and Slackia isoflavoniconvertens.</title>
        <authorList>
            <person name="Danylec N."/>
            <person name="Stoll D.A."/>
            <person name="Dotsch A."/>
            <person name="Huch M."/>
        </authorList>
    </citation>
    <scope>NUCLEOTIDE SEQUENCE</scope>
    <source>
        <strain evidence="12">DSM 16107</strain>
    </source>
</reference>
<keyword evidence="13" id="KW-1185">Reference proteome</keyword>
<dbReference type="Proteomes" id="UP000253817">
    <property type="component" value="Unassembled WGS sequence"/>
</dbReference>
<proteinExistence type="inferred from homology"/>
<evidence type="ECO:0000256" key="1">
    <source>
        <dbReference type="ARBA" id="ARBA00002869"/>
    </source>
</evidence>
<dbReference type="Proteomes" id="UP000270112">
    <property type="component" value="Unassembled WGS sequence"/>
</dbReference>
<feature type="modified residue" description="S-(dipyrrolylmethanemethyl)cysteine" evidence="8">
    <location>
        <position position="241"/>
    </location>
</feature>
<dbReference type="InterPro" id="IPR036803">
    <property type="entry name" value="Porphobilinogen_deaminase_C_sf"/>
</dbReference>
<dbReference type="PROSITE" id="PS00533">
    <property type="entry name" value="PORPHOBILINOGEN_DEAM"/>
    <property type="match status" value="1"/>
</dbReference>
<feature type="domain" description="Porphobilinogen deaminase C-terminal" evidence="10">
    <location>
        <begin position="226"/>
        <end position="292"/>
    </location>
</feature>
<feature type="domain" description="Porphobilinogen deaminase N-terminal" evidence="9">
    <location>
        <begin position="4"/>
        <end position="212"/>
    </location>
</feature>
<evidence type="ECO:0000256" key="2">
    <source>
        <dbReference type="ARBA" id="ARBA00004735"/>
    </source>
</evidence>
<dbReference type="InterPro" id="IPR022417">
    <property type="entry name" value="Porphobilin_deaminase_N"/>
</dbReference>
<evidence type="ECO:0000256" key="7">
    <source>
        <dbReference type="ARBA" id="ARBA00048169"/>
    </source>
</evidence>
<dbReference type="InterPro" id="IPR022418">
    <property type="entry name" value="Porphobilinogen_deaminase_C"/>
</dbReference>
<dbReference type="FunFam" id="3.40.190.10:FF:000004">
    <property type="entry name" value="Porphobilinogen deaminase"/>
    <property type="match status" value="1"/>
</dbReference>
<comment type="caution">
    <text evidence="12">The sequence shown here is derived from an EMBL/GenBank/DDBJ whole genome shotgun (WGS) entry which is preliminary data.</text>
</comment>
<dbReference type="PANTHER" id="PTHR11557:SF0">
    <property type="entry name" value="PORPHOBILINOGEN DEAMINASE"/>
    <property type="match status" value="1"/>
</dbReference>
<reference evidence="11 13" key="1">
    <citation type="journal article" date="2018" name="Elife">
        <title>Discovery and characterization of a prevalent human gut bacterial enzyme sufficient for the inactivation of a family of plant toxins.</title>
        <authorList>
            <person name="Koppel N."/>
            <person name="Bisanz J.E."/>
            <person name="Pandelia M.E."/>
            <person name="Turnbaugh P.J."/>
            <person name="Balskus E.P."/>
        </authorList>
    </citation>
    <scope>NUCLEOTIDE SEQUENCE [LARGE SCALE GENOMIC DNA]</scope>
    <source>
        <strain evidence="11 13">DSM 16107</strain>
    </source>
</reference>
<evidence type="ECO:0000313" key="12">
    <source>
        <dbReference type="EMBL" id="RNM40791.1"/>
    </source>
</evidence>
<dbReference type="InterPro" id="IPR022419">
    <property type="entry name" value="Porphobilin_deaminase_cofac_BS"/>
</dbReference>
<sequence>MKRFRIGTRRSDLALWQARFVQQRLEAAFPRMAVELVTMDTEGDKRLEVPLSSVAGKGFFTAEIEERLYSGEIDIAVHSLKDLPTVLPEGLGIGAYCERGDARDAFLGKDGLTFDELPPHARVGTSSLRRTAQLRHLRPDVECVEIRGNLGTRWRKLQEADDMDGIVLAAAGVIRLGWQERITQFFDPLTVLSAPGQGVVAVESLTARKEVQEALAAVNHRPTELAARAERCFLALLGGGCQTPIASFATVEDGAIRLAGSVISLDGTELVHVTETGDRPEQVGERAARRALDAGADAILRATCGAPTNH</sequence>
<dbReference type="EMBL" id="QICC01000063">
    <property type="protein sequence ID" value="RNM40791.1"/>
    <property type="molecule type" value="Genomic_DNA"/>
</dbReference>
<dbReference type="PANTHER" id="PTHR11557">
    <property type="entry name" value="PORPHOBILINOGEN DEAMINASE"/>
    <property type="match status" value="1"/>
</dbReference>
<dbReference type="Pfam" id="PF03900">
    <property type="entry name" value="Porphobil_deamC"/>
    <property type="match status" value="1"/>
</dbReference>
<comment type="cofactor">
    <cofactor evidence="8">
        <name>dipyrromethane</name>
        <dbReference type="ChEBI" id="CHEBI:60342"/>
    </cofactor>
    <text evidence="8">Binds 1 dipyrromethane group covalently.</text>
</comment>
<gene>
    <name evidence="8" type="primary">hemC</name>
    <name evidence="11" type="ORF">C1876_10755</name>
    <name evidence="12" type="ORF">DMP09_12660</name>
</gene>
<accession>A0A3N0IUW7</accession>
<organism evidence="12 14">
    <name type="scientific">Eggerthella sinensis</name>
    <dbReference type="NCBI Taxonomy" id="242230"/>
    <lineage>
        <taxon>Bacteria</taxon>
        <taxon>Bacillati</taxon>
        <taxon>Actinomycetota</taxon>
        <taxon>Coriobacteriia</taxon>
        <taxon>Eggerthellales</taxon>
        <taxon>Eggerthellaceae</taxon>
        <taxon>Eggerthella</taxon>
    </lineage>
</organism>
<dbReference type="Gene3D" id="3.30.160.40">
    <property type="entry name" value="Porphobilinogen deaminase, C-terminal domain"/>
    <property type="match status" value="1"/>
</dbReference>
<evidence type="ECO:0000256" key="6">
    <source>
        <dbReference type="ARBA" id="ARBA00023244"/>
    </source>
</evidence>